<evidence type="ECO:0000313" key="1">
    <source>
        <dbReference type="EMBL" id="CCI45817.1"/>
    </source>
</evidence>
<proteinExistence type="predicted"/>
<dbReference type="InParanoid" id="A0A024GHJ5"/>
<accession>A0A024GHJ5</accession>
<dbReference type="Proteomes" id="UP000053237">
    <property type="component" value="Unassembled WGS sequence"/>
</dbReference>
<dbReference type="InterPro" id="IPR015943">
    <property type="entry name" value="WD40/YVTN_repeat-like_dom_sf"/>
</dbReference>
<evidence type="ECO:0000313" key="2">
    <source>
        <dbReference type="Proteomes" id="UP000053237"/>
    </source>
</evidence>
<dbReference type="InterPro" id="IPR036322">
    <property type="entry name" value="WD40_repeat_dom_sf"/>
</dbReference>
<dbReference type="GO" id="GO:0005737">
    <property type="term" value="C:cytoplasm"/>
    <property type="evidence" value="ECO:0007669"/>
    <property type="project" value="TreeGrafter"/>
</dbReference>
<dbReference type="Pfam" id="PF00400">
    <property type="entry name" value="WD40"/>
    <property type="match status" value="1"/>
</dbReference>
<comment type="caution">
    <text evidence="1">The sequence shown here is derived from an EMBL/GenBank/DDBJ whole genome shotgun (WGS) entry which is preliminary data.</text>
</comment>
<dbReference type="STRING" id="65357.A0A024GHJ5"/>
<dbReference type="SUPFAM" id="SSF50978">
    <property type="entry name" value="WD40 repeat-like"/>
    <property type="match status" value="1"/>
</dbReference>
<organism evidence="1 2">
    <name type="scientific">Albugo candida</name>
    <dbReference type="NCBI Taxonomy" id="65357"/>
    <lineage>
        <taxon>Eukaryota</taxon>
        <taxon>Sar</taxon>
        <taxon>Stramenopiles</taxon>
        <taxon>Oomycota</taxon>
        <taxon>Peronosporomycetes</taxon>
        <taxon>Albuginales</taxon>
        <taxon>Albuginaceae</taxon>
        <taxon>Albugo</taxon>
    </lineage>
</organism>
<dbReference type="PANTHER" id="PTHR44099">
    <property type="entry name" value="RABCONNECTIN-3B, ISOFORM A"/>
    <property type="match status" value="1"/>
</dbReference>
<protein>
    <submittedName>
        <fullName evidence="1">Uncharacterized protein</fullName>
    </submittedName>
</protein>
<dbReference type="InterPro" id="IPR001680">
    <property type="entry name" value="WD40_rpt"/>
</dbReference>
<dbReference type="InterPro" id="IPR049916">
    <property type="entry name" value="WDR72-like"/>
</dbReference>
<reference evidence="1 2" key="1">
    <citation type="submission" date="2012-05" db="EMBL/GenBank/DDBJ databases">
        <title>Recombination and specialization in a pathogen metapopulation.</title>
        <authorList>
            <person name="Gardiner A."/>
            <person name="Kemen E."/>
            <person name="Schultz-Larsen T."/>
            <person name="MacLean D."/>
            <person name="Van Oosterhout C."/>
            <person name="Jones J.D.G."/>
        </authorList>
    </citation>
    <scope>NUCLEOTIDE SEQUENCE [LARGE SCALE GENOMIC DNA]</scope>
    <source>
        <strain evidence="1 2">Ac Nc2</strain>
    </source>
</reference>
<dbReference type="SMART" id="SM00320">
    <property type="entry name" value="WD40"/>
    <property type="match status" value="3"/>
</dbReference>
<gene>
    <name evidence="1" type="ORF">BN9_067270</name>
</gene>
<dbReference type="OrthoDB" id="338622at2759"/>
<dbReference type="Gene3D" id="2.130.10.10">
    <property type="entry name" value="YVTN repeat-like/Quinoprotein amine dehydrogenase"/>
    <property type="match status" value="2"/>
</dbReference>
<keyword evidence="2" id="KW-1185">Reference proteome</keyword>
<dbReference type="PANTHER" id="PTHR44099:SF4">
    <property type="entry name" value="RABCONNECTIN-3B, ISOFORM A"/>
    <property type="match status" value="1"/>
</dbReference>
<sequence length="1188" mass="132864">MQAIPTRVNETELHLAVVLYTTNPNIRVSCIHVAALRRKEDVVIGVFLGSEDGIIISWTINRTSAPQINLFVPQSSMKRSPIRGLTTTLDQFDQSILLAIDQEGGISKWNIFTGLSIRSIPSLASSIAPIHGIAMLNKQFALIYSQESRMVVFDAWRMKILPCADTSQEQLRQGVLTAPLPSTSRRVLWNCIIVSLGTQGLINFFLWSKPNSGQSFRWRKDSCWILSWADDAEDITCSQSTSLMEGDNMNPQTALMRSIQSSYFPIAMSMSPNASLLLFVWHTRWAVLYRQWLCKTDDVDEDSYPLAGTYRGTSQWRGGGFLSNETVALWTDQEMISFDLRPQASDGGKFFIFTKALDQFVPRSFYTGLKRIDSGHFLQKTSGKRVAALVHDGMWTIVRVNPDGNISLHSTDRDFQLPKVQFPQLSKSENVTVSRILMRSDKTESHLDRIPLYACGDSHGNIRVSILGGRRDREVVLHGVHDGRISCLAHVASGEDGIWKIFTGCEFGYLSLVSVKLRCGLGEKTLCPHLDISIVSRWHYHRGAIQDISIAPDTRHIASIGSDNRVVVYFGSRDEYDCLYEFAQPQAVALEWHLDTTMLYIICHDALVRVWSLSTGILERVIPHSLVYGTSVNPQKSFNGVECIDSTIGGAAVHLIRFSVPHCALQIKQAWAESSVSCASLEKILLAFFLSWNSSPAIDEACATVLGVEKPHCSYACALVGDAHALTLPLSNTHDTIERLWCTSPTFSASIALGVVSICMNVMDLVNDRMDEEFHLLWSQLVTQHSVVLPEVSPSYQEPSLELLATFGFCSCHFTSEAARTLLDGAIRRQDATTRRQLTAMYTNQLNMQLDRLYGEERLEAFPSASLGIQPIHALTNRLGPLIVLLSLFGTCFPGEISPSTARKVCDVLVMWMRAPSPSTVALAIELLTRGLMLFRPHFLDVSMLITQLFTIDATSQAMSSSAMTLLLALGGSETAFVLRIVQEIASLDRSDDQRQSILKYVVQLIHLRFVWVARHLGAIIDILLTCLDPVKAERRKKCMEKCTAAVCALVERFPMVDFHRPTQRLAHGTMDAEVIVYDFRSGSKWRVFEGHGAAVSAVCFRPDGNVIASYAAREARILWWNSASTTLLGSMLKLQQMCLKEHKLRNAIEWRGDGDWKRVLRVCRMVYEDSENVVLTREDGNKVEFVM</sequence>
<dbReference type="EMBL" id="CAIX01000108">
    <property type="protein sequence ID" value="CCI45817.1"/>
    <property type="molecule type" value="Genomic_DNA"/>
</dbReference>
<dbReference type="AlphaFoldDB" id="A0A024GHJ5"/>
<name>A0A024GHJ5_9STRA</name>